<name>A0A381C944_9ENTR</name>
<protein>
    <submittedName>
        <fullName evidence="1">DNA polymerase V subunit UmuD</fullName>
    </submittedName>
</protein>
<organism evidence="1 2">
    <name type="scientific">Buttiauxella agrestis</name>
    <dbReference type="NCBI Taxonomy" id="82977"/>
    <lineage>
        <taxon>Bacteria</taxon>
        <taxon>Pseudomonadati</taxon>
        <taxon>Pseudomonadota</taxon>
        <taxon>Gammaproteobacteria</taxon>
        <taxon>Enterobacterales</taxon>
        <taxon>Enterobacteriaceae</taxon>
        <taxon>Buttiauxella</taxon>
    </lineage>
</organism>
<sequence>MGFPSPAADYVSKPLDLNDMLGVTPGDTVLVTNDEGFILLSKSSKPKQGDTMLIQFCGSTQFAKLYGSAFITADGEAIEGEALDDAVVIGKVVNIILSTRMDDIPTI</sequence>
<dbReference type="RefSeq" id="WP_115628216.1">
    <property type="nucleotide sequence ID" value="NZ_UIGI01000001.1"/>
</dbReference>
<proteinExistence type="predicted"/>
<dbReference type="EMBL" id="UIGI01000001">
    <property type="protein sequence ID" value="SUW63493.1"/>
    <property type="molecule type" value="Genomic_DNA"/>
</dbReference>
<evidence type="ECO:0000313" key="2">
    <source>
        <dbReference type="Proteomes" id="UP000255528"/>
    </source>
</evidence>
<dbReference type="Proteomes" id="UP000255528">
    <property type="component" value="Unassembled WGS sequence"/>
</dbReference>
<dbReference type="AlphaFoldDB" id="A0A381C944"/>
<gene>
    <name evidence="1" type="ORF">NCTC12119_01983</name>
</gene>
<reference evidence="1 2" key="1">
    <citation type="submission" date="2018-06" db="EMBL/GenBank/DDBJ databases">
        <authorList>
            <consortium name="Pathogen Informatics"/>
            <person name="Doyle S."/>
        </authorList>
    </citation>
    <scope>NUCLEOTIDE SEQUENCE [LARGE SCALE GENOMIC DNA]</scope>
    <source>
        <strain evidence="1 2">NCTC12119</strain>
    </source>
</reference>
<evidence type="ECO:0000313" key="1">
    <source>
        <dbReference type="EMBL" id="SUW63493.1"/>
    </source>
</evidence>
<accession>A0A381C944</accession>